<reference evidence="2" key="1">
    <citation type="submission" date="2019-08" db="EMBL/GenBank/DDBJ databases">
        <title>The genome of the North American firefly Photinus pyralis.</title>
        <authorList>
            <consortium name="Photinus pyralis genome working group"/>
            <person name="Fallon T.R."/>
            <person name="Sander Lower S.E."/>
            <person name="Weng J.-K."/>
        </authorList>
    </citation>
    <scope>NUCLEOTIDE SEQUENCE</scope>
    <source>
        <strain evidence="2">TRF0915ILg1</strain>
        <tissue evidence="2">Whole body</tissue>
    </source>
</reference>
<keyword evidence="3" id="KW-1185">Reference proteome</keyword>
<evidence type="ECO:0000256" key="1">
    <source>
        <dbReference type="SAM" id="MobiDB-lite"/>
    </source>
</evidence>
<dbReference type="Proteomes" id="UP000801492">
    <property type="component" value="Unassembled WGS sequence"/>
</dbReference>
<dbReference type="OrthoDB" id="6781202at2759"/>
<name>A0A8K0D1N3_IGNLU</name>
<comment type="caution">
    <text evidence="2">The sequence shown here is derived from an EMBL/GenBank/DDBJ whole genome shotgun (WGS) entry which is preliminary data.</text>
</comment>
<sequence length="133" mass="14895">MSDNKHIDDENIDRNASLILDIAGTVEIEYSVAEPNEPEVPKASIEVEVESEESPKFEKTKPLTQLEFQGEITKTLLLAEKLFDGDGDVPNDDSEDEGDRSRNSPNTNIGKHFAIPISDDSNLQNKTRYMCQK</sequence>
<gene>
    <name evidence="2" type="ORF">ILUMI_13019</name>
</gene>
<feature type="non-terminal residue" evidence="2">
    <location>
        <position position="133"/>
    </location>
</feature>
<dbReference type="EMBL" id="VTPC01008203">
    <property type="protein sequence ID" value="KAF2893155.1"/>
    <property type="molecule type" value="Genomic_DNA"/>
</dbReference>
<evidence type="ECO:0000313" key="3">
    <source>
        <dbReference type="Proteomes" id="UP000801492"/>
    </source>
</evidence>
<proteinExistence type="predicted"/>
<dbReference type="AlphaFoldDB" id="A0A8K0D1N3"/>
<organism evidence="2 3">
    <name type="scientific">Ignelater luminosus</name>
    <name type="common">Cucubano</name>
    <name type="synonym">Pyrophorus luminosus</name>
    <dbReference type="NCBI Taxonomy" id="2038154"/>
    <lineage>
        <taxon>Eukaryota</taxon>
        <taxon>Metazoa</taxon>
        <taxon>Ecdysozoa</taxon>
        <taxon>Arthropoda</taxon>
        <taxon>Hexapoda</taxon>
        <taxon>Insecta</taxon>
        <taxon>Pterygota</taxon>
        <taxon>Neoptera</taxon>
        <taxon>Endopterygota</taxon>
        <taxon>Coleoptera</taxon>
        <taxon>Polyphaga</taxon>
        <taxon>Elateriformia</taxon>
        <taxon>Elateroidea</taxon>
        <taxon>Elateridae</taxon>
        <taxon>Agrypninae</taxon>
        <taxon>Pyrophorini</taxon>
        <taxon>Ignelater</taxon>
    </lineage>
</organism>
<feature type="compositionally biased region" description="Acidic residues" evidence="1">
    <location>
        <begin position="85"/>
        <end position="98"/>
    </location>
</feature>
<evidence type="ECO:0000313" key="2">
    <source>
        <dbReference type="EMBL" id="KAF2893155.1"/>
    </source>
</evidence>
<accession>A0A8K0D1N3</accession>
<protein>
    <submittedName>
        <fullName evidence="2">Uncharacterized protein</fullName>
    </submittedName>
</protein>
<feature type="region of interest" description="Disordered" evidence="1">
    <location>
        <begin position="83"/>
        <end position="133"/>
    </location>
</feature>